<comment type="caution">
    <text evidence="12">The sequence shown here is derived from an EMBL/GenBank/DDBJ whole genome shotgun (WGS) entry which is preliminary data.</text>
</comment>
<organism evidence="12 13">
    <name type="scientific">Streptomyces shaanxiensis</name>
    <dbReference type="NCBI Taxonomy" id="653357"/>
    <lineage>
        <taxon>Bacteria</taxon>
        <taxon>Bacillati</taxon>
        <taxon>Actinomycetota</taxon>
        <taxon>Actinomycetes</taxon>
        <taxon>Kitasatosporales</taxon>
        <taxon>Streptomycetaceae</taxon>
        <taxon>Streptomyces</taxon>
    </lineage>
</organism>
<evidence type="ECO:0000256" key="6">
    <source>
        <dbReference type="ARBA" id="ARBA00023145"/>
    </source>
</evidence>
<gene>
    <name evidence="12" type="primary">ggt</name>
    <name evidence="12" type="ORF">GCM10022233_29380</name>
</gene>
<keyword evidence="13" id="KW-1185">Reference proteome</keyword>
<comment type="catalytic activity">
    <reaction evidence="8 9">
        <text>an N-terminal (5-L-glutamyl)-[peptide] + an alpha-amino acid = 5-L-glutamyl amino acid + an N-terminal L-alpha-aminoacyl-[peptide]</text>
        <dbReference type="Rhea" id="RHEA:23904"/>
        <dbReference type="Rhea" id="RHEA-COMP:9780"/>
        <dbReference type="Rhea" id="RHEA-COMP:9795"/>
        <dbReference type="ChEBI" id="CHEBI:77644"/>
        <dbReference type="ChEBI" id="CHEBI:78597"/>
        <dbReference type="ChEBI" id="CHEBI:78599"/>
        <dbReference type="ChEBI" id="CHEBI:78608"/>
        <dbReference type="EC" id="2.3.2.2"/>
    </reaction>
</comment>
<dbReference type="EMBL" id="BAAAZY010000010">
    <property type="protein sequence ID" value="GAA4055677.1"/>
    <property type="molecule type" value="Genomic_DNA"/>
</dbReference>
<dbReference type="Gene3D" id="3.60.20.40">
    <property type="match status" value="1"/>
</dbReference>
<dbReference type="InterPro" id="IPR043137">
    <property type="entry name" value="GGT_ssub_C"/>
</dbReference>
<evidence type="ECO:0000256" key="3">
    <source>
        <dbReference type="ARBA" id="ARBA00009381"/>
    </source>
</evidence>
<dbReference type="Gene3D" id="1.10.246.130">
    <property type="match status" value="1"/>
</dbReference>
<evidence type="ECO:0000313" key="13">
    <source>
        <dbReference type="Proteomes" id="UP001499984"/>
    </source>
</evidence>
<dbReference type="Proteomes" id="UP001499984">
    <property type="component" value="Unassembled WGS sequence"/>
</dbReference>
<evidence type="ECO:0000256" key="10">
    <source>
        <dbReference type="SAM" id="MobiDB-lite"/>
    </source>
</evidence>
<feature type="chain" id="PRO_5046375443" description="Glutathione hydrolase proenzyme" evidence="11">
    <location>
        <begin position="25"/>
        <end position="599"/>
    </location>
</feature>
<keyword evidence="5 9" id="KW-0378">Hydrolase</keyword>
<dbReference type="InterPro" id="IPR029055">
    <property type="entry name" value="Ntn_hydrolases_N"/>
</dbReference>
<dbReference type="EC" id="2.3.2.2" evidence="9"/>
<evidence type="ECO:0000256" key="8">
    <source>
        <dbReference type="ARBA" id="ARBA00047417"/>
    </source>
</evidence>
<comment type="pathway">
    <text evidence="9">Sulfur metabolism; glutathione metabolism.</text>
</comment>
<comment type="similarity">
    <text evidence="3 9">Belongs to the gamma-glutamyltransferase family.</text>
</comment>
<evidence type="ECO:0000256" key="7">
    <source>
        <dbReference type="ARBA" id="ARBA00023315"/>
    </source>
</evidence>
<dbReference type="PANTHER" id="PTHR43199">
    <property type="entry name" value="GLUTATHIONE HYDROLASE"/>
    <property type="match status" value="1"/>
</dbReference>
<comment type="PTM">
    <text evidence="9">Cleaved by autocatalysis into a large and a small subunit.</text>
</comment>
<accession>A0ABP7UZ51</accession>
<feature type="region of interest" description="Disordered" evidence="10">
    <location>
        <begin position="379"/>
        <end position="405"/>
    </location>
</feature>
<keyword evidence="4 9" id="KW-0808">Transferase</keyword>
<evidence type="ECO:0000256" key="9">
    <source>
        <dbReference type="RuleBase" id="RU368036"/>
    </source>
</evidence>
<dbReference type="InterPro" id="IPR043138">
    <property type="entry name" value="GGT_lsub"/>
</dbReference>
<evidence type="ECO:0000256" key="11">
    <source>
        <dbReference type="SAM" id="SignalP"/>
    </source>
</evidence>
<keyword evidence="7 9" id="KW-0012">Acyltransferase</keyword>
<evidence type="ECO:0000256" key="2">
    <source>
        <dbReference type="ARBA" id="ARBA00001089"/>
    </source>
</evidence>
<proteinExistence type="inferred from homology"/>
<dbReference type="SUPFAM" id="SSF56235">
    <property type="entry name" value="N-terminal nucleophile aminohydrolases (Ntn hydrolases)"/>
    <property type="match status" value="1"/>
</dbReference>
<keyword evidence="9" id="KW-0317">Glutathione biosynthesis</keyword>
<dbReference type="EC" id="3.4.19.13" evidence="9"/>
<feature type="region of interest" description="Disordered" evidence="10">
    <location>
        <begin position="456"/>
        <end position="479"/>
    </location>
</feature>
<dbReference type="RefSeq" id="WP_345012594.1">
    <property type="nucleotide sequence ID" value="NZ_BAAAZY010000010.1"/>
</dbReference>
<evidence type="ECO:0000313" key="12">
    <source>
        <dbReference type="EMBL" id="GAA4055677.1"/>
    </source>
</evidence>
<keyword evidence="11" id="KW-0732">Signal</keyword>
<comment type="catalytic activity">
    <reaction evidence="2 9">
        <text>glutathione + H2O = L-cysteinylglycine + L-glutamate</text>
        <dbReference type="Rhea" id="RHEA:28807"/>
        <dbReference type="ChEBI" id="CHEBI:15377"/>
        <dbReference type="ChEBI" id="CHEBI:29985"/>
        <dbReference type="ChEBI" id="CHEBI:57925"/>
        <dbReference type="ChEBI" id="CHEBI:61694"/>
        <dbReference type="EC" id="3.4.19.13"/>
    </reaction>
</comment>
<comment type="subunit">
    <text evidence="9">This enzyme consists of two polypeptide chains, which are synthesized in precursor form from a single polypeptide.</text>
</comment>
<dbReference type="InterPro" id="IPR051792">
    <property type="entry name" value="GGT_bact"/>
</dbReference>
<dbReference type="InterPro" id="IPR000101">
    <property type="entry name" value="GGT_peptidase"/>
</dbReference>
<keyword evidence="6 9" id="KW-0865">Zymogen</keyword>
<reference evidence="13" key="1">
    <citation type="journal article" date="2019" name="Int. J. Syst. Evol. Microbiol.">
        <title>The Global Catalogue of Microorganisms (GCM) 10K type strain sequencing project: providing services to taxonomists for standard genome sequencing and annotation.</title>
        <authorList>
            <consortium name="The Broad Institute Genomics Platform"/>
            <consortium name="The Broad Institute Genome Sequencing Center for Infectious Disease"/>
            <person name="Wu L."/>
            <person name="Ma J."/>
        </authorList>
    </citation>
    <scope>NUCLEOTIDE SEQUENCE [LARGE SCALE GENOMIC DNA]</scope>
    <source>
        <strain evidence="13">JCM 16925</strain>
    </source>
</reference>
<sequence length="599" mass="62535">MRRPVARKLSVLAVSAAVVSVGAAAPPGAERTAVEKVPVAVGYGGAVSSVDADASAAGIEVLRKGGNAVDAAVATAAALGVTEPYSAGIGGGGYFVYYDAKSRTVQTIDGRETAPLTADSGLFVENGTAIPFAEAVSSGLSVGTPGTPATWQKALDKWGSRGLGTLLKPAERLARDGFTVDDTFRAQTASNETRFRYFPDTAKLFLPNGALPVVGSTFKNPDLARTYAELARNGVGTLYRGDLAEDIVDTVNHPPVDPSSGWKARPGDLSAKDLASYRTKSQAPTRTSYEGLGVYSMAPSSSGGTTVGEALNILENTDLSKASDVQYLHRYIEASRIAFADRGRWVGDPAFEDVPTKELLSQRYADSRECLIKDDAVLTSPVAPGDPRDPADCDASGTAAPTTYEGDSTTHLTVADKWGNVVSYTLTIEQTGGSGITVPGRGFILNNELTDFSFTPASPAVHDPNLPGPGKRPRSSMSPTIVLDQHNKPVVALGSPGGATIITTVLQTLTGFLDRGLPLVDAIAAPRASQRNQTTTELEPGLWNSPLRAQLEAIGHGFRQNPEIGAATGVQRLPNGKWLAAAEKVRRGGGSAMVVHPAP</sequence>
<dbReference type="Pfam" id="PF01019">
    <property type="entry name" value="G_glu_transpept"/>
    <property type="match status" value="1"/>
</dbReference>
<evidence type="ECO:0000256" key="1">
    <source>
        <dbReference type="ARBA" id="ARBA00001049"/>
    </source>
</evidence>
<evidence type="ECO:0000256" key="5">
    <source>
        <dbReference type="ARBA" id="ARBA00022801"/>
    </source>
</evidence>
<name>A0ABP7UZ51_9ACTN</name>
<dbReference type="PRINTS" id="PR01210">
    <property type="entry name" value="GGTRANSPTASE"/>
</dbReference>
<feature type="signal peptide" evidence="11">
    <location>
        <begin position="1"/>
        <end position="24"/>
    </location>
</feature>
<protein>
    <recommendedName>
        <fullName evidence="9">Glutathione hydrolase proenzyme</fullName>
        <ecNumber evidence="9">2.3.2.2</ecNumber>
        <ecNumber evidence="9">3.4.19.13</ecNumber>
    </recommendedName>
    <component>
        <recommendedName>
            <fullName evidence="9">Glutathione hydrolase large chain</fullName>
        </recommendedName>
    </component>
    <component>
        <recommendedName>
            <fullName evidence="9">Glutathione hydrolase small chain</fullName>
        </recommendedName>
    </component>
</protein>
<evidence type="ECO:0000256" key="4">
    <source>
        <dbReference type="ARBA" id="ARBA00022679"/>
    </source>
</evidence>
<dbReference type="PANTHER" id="PTHR43199:SF1">
    <property type="entry name" value="GLUTATHIONE HYDROLASE PROENZYME"/>
    <property type="match status" value="1"/>
</dbReference>
<comment type="catalytic activity">
    <reaction evidence="1 9">
        <text>an S-substituted glutathione + H2O = an S-substituted L-cysteinylglycine + L-glutamate</text>
        <dbReference type="Rhea" id="RHEA:59468"/>
        <dbReference type="ChEBI" id="CHEBI:15377"/>
        <dbReference type="ChEBI" id="CHEBI:29985"/>
        <dbReference type="ChEBI" id="CHEBI:90779"/>
        <dbReference type="ChEBI" id="CHEBI:143103"/>
        <dbReference type="EC" id="3.4.19.13"/>
    </reaction>
</comment>
<dbReference type="NCBIfam" id="TIGR00066">
    <property type="entry name" value="g_glut_trans"/>
    <property type="match status" value="1"/>
</dbReference>